<evidence type="ECO:0000313" key="3">
    <source>
        <dbReference type="Proteomes" id="UP000530928"/>
    </source>
</evidence>
<keyword evidence="3" id="KW-1185">Reference proteome</keyword>
<accession>A0A7W0CGB2</accession>
<feature type="transmembrane region" description="Helical" evidence="1">
    <location>
        <begin position="38"/>
        <end position="56"/>
    </location>
</feature>
<dbReference type="Proteomes" id="UP000530928">
    <property type="component" value="Unassembled WGS sequence"/>
</dbReference>
<protein>
    <submittedName>
        <fullName evidence="2">Uncharacterized protein</fullName>
    </submittedName>
</protein>
<sequence>MTDRPSLPFRLARAFAFAAVSTVLGVLAHRFAGGTVAPTTLLAAMALSLATSVPAAGRERGAGFTMAALAAQQAAVHLLFSLSHDAAAAGAHGHSGLVPGLGMLVMHGWAVALTALWLARGEAALWALLRRLAVRLGLVLPVPLEVPFHAAPHAEPLLPRPALLRHAVSGRAPPRFS</sequence>
<organism evidence="2 3">
    <name type="scientific">Nonomuraea soli</name>
    <dbReference type="NCBI Taxonomy" id="1032476"/>
    <lineage>
        <taxon>Bacteria</taxon>
        <taxon>Bacillati</taxon>
        <taxon>Actinomycetota</taxon>
        <taxon>Actinomycetes</taxon>
        <taxon>Streptosporangiales</taxon>
        <taxon>Streptosporangiaceae</taxon>
        <taxon>Nonomuraea</taxon>
    </lineage>
</organism>
<evidence type="ECO:0000313" key="2">
    <source>
        <dbReference type="EMBL" id="MBA2890644.1"/>
    </source>
</evidence>
<keyword evidence="1" id="KW-1133">Transmembrane helix</keyword>
<dbReference type="EMBL" id="JACDUR010000002">
    <property type="protein sequence ID" value="MBA2890644.1"/>
    <property type="molecule type" value="Genomic_DNA"/>
</dbReference>
<proteinExistence type="predicted"/>
<name>A0A7W0CGB2_9ACTN</name>
<dbReference type="AlphaFoldDB" id="A0A7W0CGB2"/>
<feature type="transmembrane region" description="Helical" evidence="1">
    <location>
        <begin position="63"/>
        <end position="80"/>
    </location>
</feature>
<dbReference type="RefSeq" id="WP_181609448.1">
    <property type="nucleotide sequence ID" value="NZ_BAABAM010000006.1"/>
</dbReference>
<gene>
    <name evidence="2" type="ORF">HNR30_001985</name>
</gene>
<evidence type="ECO:0000256" key="1">
    <source>
        <dbReference type="SAM" id="Phobius"/>
    </source>
</evidence>
<feature type="transmembrane region" description="Helical" evidence="1">
    <location>
        <begin position="100"/>
        <end position="119"/>
    </location>
</feature>
<keyword evidence="1" id="KW-0812">Transmembrane</keyword>
<comment type="caution">
    <text evidence="2">The sequence shown here is derived from an EMBL/GenBank/DDBJ whole genome shotgun (WGS) entry which is preliminary data.</text>
</comment>
<reference evidence="2 3" key="1">
    <citation type="submission" date="2020-07" db="EMBL/GenBank/DDBJ databases">
        <title>Genomic Encyclopedia of Type Strains, Phase IV (KMG-IV): sequencing the most valuable type-strain genomes for metagenomic binning, comparative biology and taxonomic classification.</title>
        <authorList>
            <person name="Goeker M."/>
        </authorList>
    </citation>
    <scope>NUCLEOTIDE SEQUENCE [LARGE SCALE GENOMIC DNA]</scope>
    <source>
        <strain evidence="2 3">DSM 45533</strain>
    </source>
</reference>
<keyword evidence="1" id="KW-0472">Membrane</keyword>